<evidence type="ECO:0000256" key="5">
    <source>
        <dbReference type="SAM" id="MobiDB-lite"/>
    </source>
</evidence>
<evidence type="ECO:0000256" key="2">
    <source>
        <dbReference type="ARBA" id="ARBA00022692"/>
    </source>
</evidence>
<feature type="transmembrane region" description="Helical" evidence="6">
    <location>
        <begin position="38"/>
        <end position="55"/>
    </location>
</feature>
<dbReference type="GO" id="GO:0005783">
    <property type="term" value="C:endoplasmic reticulum"/>
    <property type="evidence" value="ECO:0007669"/>
    <property type="project" value="UniProtKB-ARBA"/>
</dbReference>
<keyword evidence="3 6" id="KW-1133">Transmembrane helix</keyword>
<dbReference type="GeneID" id="8619715"/>
<dbReference type="VEuPathDB" id="AmoebaDB:DDB_G0274175"/>
<evidence type="ECO:0000256" key="4">
    <source>
        <dbReference type="ARBA" id="ARBA00023136"/>
    </source>
</evidence>
<feature type="transmembrane region" description="Helical" evidence="6">
    <location>
        <begin position="61"/>
        <end position="83"/>
    </location>
</feature>
<evidence type="ECO:0000313" key="9">
    <source>
        <dbReference type="Proteomes" id="UP000002195"/>
    </source>
</evidence>
<dbReference type="HOGENOM" id="CLU_840510_0_0_1"/>
<evidence type="ECO:0000256" key="1">
    <source>
        <dbReference type="ARBA" id="ARBA00004141"/>
    </source>
</evidence>
<accession>Q86KC3</accession>
<dbReference type="AlphaFoldDB" id="Q86KC3"/>
<feature type="transmembrane region" description="Helical" evidence="6">
    <location>
        <begin position="139"/>
        <end position="172"/>
    </location>
</feature>
<feature type="compositionally biased region" description="Low complexity" evidence="5">
    <location>
        <begin position="233"/>
        <end position="251"/>
    </location>
</feature>
<dbReference type="dictyBase" id="DDB_G0274175"/>
<feature type="region of interest" description="Disordered" evidence="5">
    <location>
        <begin position="220"/>
        <end position="251"/>
    </location>
</feature>
<dbReference type="RefSeq" id="XP_644287.1">
    <property type="nucleotide sequence ID" value="XM_639195.1"/>
</dbReference>
<feature type="compositionally biased region" description="Polar residues" evidence="5">
    <location>
        <begin position="220"/>
        <end position="232"/>
    </location>
</feature>
<evidence type="ECO:0000256" key="3">
    <source>
        <dbReference type="ARBA" id="ARBA00022989"/>
    </source>
</evidence>
<dbReference type="GO" id="GO:0016020">
    <property type="term" value="C:membrane"/>
    <property type="evidence" value="ECO:0007669"/>
    <property type="project" value="UniProtKB-SubCell"/>
</dbReference>
<dbReference type="OMA" id="SHEPYLE"/>
<keyword evidence="9" id="KW-1185">Reference proteome</keyword>
<protein>
    <recommendedName>
        <fullName evidence="7">RETREG1-3/ARL6IP-like N-terminal reticulon-homology domain-containing protein</fullName>
    </recommendedName>
</protein>
<name>Q86KC3_DICDI</name>
<dbReference type="Proteomes" id="UP000002195">
    <property type="component" value="Unassembled WGS sequence"/>
</dbReference>
<proteinExistence type="predicted"/>
<organism evidence="8 9">
    <name type="scientific">Dictyostelium discoideum</name>
    <name type="common">Social amoeba</name>
    <dbReference type="NCBI Taxonomy" id="44689"/>
    <lineage>
        <taxon>Eukaryota</taxon>
        <taxon>Amoebozoa</taxon>
        <taxon>Evosea</taxon>
        <taxon>Eumycetozoa</taxon>
        <taxon>Dictyostelia</taxon>
        <taxon>Dictyosteliales</taxon>
        <taxon>Dictyosteliaceae</taxon>
        <taxon>Dictyostelium</taxon>
    </lineage>
</organism>
<dbReference type="PaxDb" id="44689-DDB0167549"/>
<evidence type="ECO:0000313" key="8">
    <source>
        <dbReference type="EMBL" id="EAL69980.1"/>
    </source>
</evidence>
<gene>
    <name evidence="8" type="ORF">DDB_G0274175</name>
</gene>
<comment type="caution">
    <text evidence="8">The sequence shown here is derived from an EMBL/GenBank/DDBJ whole genome shotgun (WGS) entry which is preliminary data.</text>
</comment>
<keyword evidence="4 6" id="KW-0472">Membrane</keyword>
<sequence length="331" mass="37977">MSSILHKKAQFKKQLEDTFKDHQDLVKYSKNVLLLNRPIDFGVLFILVSFILYYFKNFNTSALSFFSFFISFILILHTIILNFNLKSITRVIPTQDSKDSYEDIINLIVKVKFAFSDSLSELNRFRHVNPTKFNIQTSIVLGVLGFIGIFFSGYTIIVLVVYSTLLLPYILYGKKPQNTGQQSQDLLNNIIVVMKPIIENIIKISQQLFTQILDLATNKKQPSPGIPNQNYSNNNTNNNNNNNTNTNNNNNNGFVNLNKVDDTINKNLNSIGNNINSIGSNISNKISQQINNHHQQQEDEQQEEVFYDESNFTKTNNGYVNQSNPILKKRF</sequence>
<feature type="domain" description="RETREG1-3/ARL6IP-like N-terminal reticulon-homology" evidence="7">
    <location>
        <begin position="23"/>
        <end position="175"/>
    </location>
</feature>
<dbReference type="InParanoid" id="Q86KC3"/>
<evidence type="ECO:0000256" key="6">
    <source>
        <dbReference type="SAM" id="Phobius"/>
    </source>
</evidence>
<comment type="subcellular location">
    <subcellularLocation>
        <location evidence="1">Membrane</location>
        <topology evidence="1">Multi-pass membrane protein</topology>
    </subcellularLocation>
</comment>
<dbReference type="Pfam" id="PF24456">
    <property type="entry name" value="RHD_RETREG1-3"/>
    <property type="match status" value="1"/>
</dbReference>
<accession>Q554N6</accession>
<dbReference type="KEGG" id="ddi:DDB_G0274175"/>
<dbReference type="InterPro" id="IPR057282">
    <property type="entry name" value="RETREG1-3-like_RHD"/>
</dbReference>
<dbReference type="EMBL" id="AAFI02000012">
    <property type="protein sequence ID" value="EAL69980.1"/>
    <property type="molecule type" value="Genomic_DNA"/>
</dbReference>
<keyword evidence="2 6" id="KW-0812">Transmembrane</keyword>
<reference evidence="8 9" key="1">
    <citation type="journal article" date="2005" name="Nature">
        <title>The genome of the social amoeba Dictyostelium discoideum.</title>
        <authorList>
            <consortium name="The Dictyostelium discoideum Sequencing Consortium"/>
            <person name="Eichinger L."/>
            <person name="Pachebat J.A."/>
            <person name="Glockner G."/>
            <person name="Rajandream M.A."/>
            <person name="Sucgang R."/>
            <person name="Berriman M."/>
            <person name="Song J."/>
            <person name="Olsen R."/>
            <person name="Szafranski K."/>
            <person name="Xu Q."/>
            <person name="Tunggal B."/>
            <person name="Kummerfeld S."/>
            <person name="Madera M."/>
            <person name="Konfortov B.A."/>
            <person name="Rivero F."/>
            <person name="Bankier A.T."/>
            <person name="Lehmann R."/>
            <person name="Hamlin N."/>
            <person name="Davies R."/>
            <person name="Gaudet P."/>
            <person name="Fey P."/>
            <person name="Pilcher K."/>
            <person name="Chen G."/>
            <person name="Saunders D."/>
            <person name="Sodergren E."/>
            <person name="Davis P."/>
            <person name="Kerhornou A."/>
            <person name="Nie X."/>
            <person name="Hall N."/>
            <person name="Anjard C."/>
            <person name="Hemphill L."/>
            <person name="Bason N."/>
            <person name="Farbrother P."/>
            <person name="Desany B."/>
            <person name="Just E."/>
            <person name="Morio T."/>
            <person name="Rost R."/>
            <person name="Churcher C."/>
            <person name="Cooper J."/>
            <person name="Haydock S."/>
            <person name="van Driessche N."/>
            <person name="Cronin A."/>
            <person name="Goodhead I."/>
            <person name="Muzny D."/>
            <person name="Mourier T."/>
            <person name="Pain A."/>
            <person name="Lu M."/>
            <person name="Harper D."/>
            <person name="Lindsay R."/>
            <person name="Hauser H."/>
            <person name="James K."/>
            <person name="Quiles M."/>
            <person name="Madan Babu M."/>
            <person name="Saito T."/>
            <person name="Buchrieser C."/>
            <person name="Wardroper A."/>
            <person name="Felder M."/>
            <person name="Thangavelu M."/>
            <person name="Johnson D."/>
            <person name="Knights A."/>
            <person name="Loulseged H."/>
            <person name="Mungall K."/>
            <person name="Oliver K."/>
            <person name="Price C."/>
            <person name="Quail M.A."/>
            <person name="Urushihara H."/>
            <person name="Hernandez J."/>
            <person name="Rabbinowitsch E."/>
            <person name="Steffen D."/>
            <person name="Sanders M."/>
            <person name="Ma J."/>
            <person name="Kohara Y."/>
            <person name="Sharp S."/>
            <person name="Simmonds M."/>
            <person name="Spiegler S."/>
            <person name="Tivey A."/>
            <person name="Sugano S."/>
            <person name="White B."/>
            <person name="Walker D."/>
            <person name="Woodward J."/>
            <person name="Winckler T."/>
            <person name="Tanaka Y."/>
            <person name="Shaulsky G."/>
            <person name="Schleicher M."/>
            <person name="Weinstock G."/>
            <person name="Rosenthal A."/>
            <person name="Cox E.C."/>
            <person name="Chisholm R.L."/>
            <person name="Gibbs R."/>
            <person name="Loomis W.F."/>
            <person name="Platzer M."/>
            <person name="Kay R.R."/>
            <person name="Williams J."/>
            <person name="Dear P.H."/>
            <person name="Noegel A.A."/>
            <person name="Barrell B."/>
            <person name="Kuspa A."/>
        </authorList>
    </citation>
    <scope>NUCLEOTIDE SEQUENCE [LARGE SCALE GENOMIC DNA]</scope>
    <source>
        <strain evidence="8 9">AX4</strain>
    </source>
</reference>
<evidence type="ECO:0000259" key="7">
    <source>
        <dbReference type="Pfam" id="PF24456"/>
    </source>
</evidence>